<dbReference type="SMART" id="SM00389">
    <property type="entry name" value="HOX"/>
    <property type="match status" value="1"/>
</dbReference>
<keyword evidence="3" id="KW-0805">Transcription regulation</keyword>
<dbReference type="InterPro" id="IPR001356">
    <property type="entry name" value="HD"/>
</dbReference>
<dbReference type="InterPro" id="IPR020479">
    <property type="entry name" value="HD_metazoa"/>
</dbReference>
<keyword evidence="4 9" id="KW-0238">DNA-binding</keyword>
<protein>
    <submittedName>
        <fullName evidence="13">Posterior neuron-specific homeobox</fullName>
    </submittedName>
</protein>
<dbReference type="InterPro" id="IPR050848">
    <property type="entry name" value="Homeobox_TF"/>
</dbReference>
<reference evidence="13" key="1">
    <citation type="submission" date="2025-08" db="UniProtKB">
        <authorList>
            <consortium name="Ensembl"/>
        </authorList>
    </citation>
    <scope>IDENTIFICATION</scope>
</reference>
<dbReference type="CDD" id="cd00086">
    <property type="entry name" value="homeodomain"/>
    <property type="match status" value="1"/>
</dbReference>
<evidence type="ECO:0000256" key="4">
    <source>
        <dbReference type="ARBA" id="ARBA00023125"/>
    </source>
</evidence>
<comment type="subcellular location">
    <subcellularLocation>
        <location evidence="1 9 10">Nucleus</location>
    </subcellularLocation>
</comment>
<evidence type="ECO:0000313" key="13">
    <source>
        <dbReference type="Ensembl" id="ENSSFAP00005038151.1"/>
    </source>
</evidence>
<name>A0A672I8Z1_SALFA</name>
<dbReference type="PROSITE" id="PS00027">
    <property type="entry name" value="HOMEOBOX_1"/>
    <property type="match status" value="1"/>
</dbReference>
<keyword evidence="6" id="KW-0804">Transcription</keyword>
<organism evidence="13 14">
    <name type="scientific">Salarias fasciatus</name>
    <name type="common">Jewelled blenny</name>
    <name type="synonym">Blennius fasciatus</name>
    <dbReference type="NCBI Taxonomy" id="181472"/>
    <lineage>
        <taxon>Eukaryota</taxon>
        <taxon>Metazoa</taxon>
        <taxon>Chordata</taxon>
        <taxon>Craniata</taxon>
        <taxon>Vertebrata</taxon>
        <taxon>Euteleostomi</taxon>
        <taxon>Actinopterygii</taxon>
        <taxon>Neopterygii</taxon>
        <taxon>Teleostei</taxon>
        <taxon>Neoteleostei</taxon>
        <taxon>Acanthomorphata</taxon>
        <taxon>Ovalentaria</taxon>
        <taxon>Blenniimorphae</taxon>
        <taxon>Blenniiformes</taxon>
        <taxon>Blennioidei</taxon>
        <taxon>Blenniidae</taxon>
        <taxon>Salariinae</taxon>
        <taxon>Salarias</taxon>
    </lineage>
</organism>
<dbReference type="SUPFAM" id="SSF46689">
    <property type="entry name" value="Homeodomain-like"/>
    <property type="match status" value="1"/>
</dbReference>
<feature type="DNA-binding region" description="Homeobox" evidence="9">
    <location>
        <begin position="69"/>
        <end position="128"/>
    </location>
</feature>
<keyword evidence="7 9" id="KW-0539">Nucleus</keyword>
<keyword evidence="14" id="KW-1185">Reference proteome</keyword>
<evidence type="ECO:0000256" key="3">
    <source>
        <dbReference type="ARBA" id="ARBA00023015"/>
    </source>
</evidence>
<dbReference type="Pfam" id="PF00046">
    <property type="entry name" value="Homeodomain"/>
    <property type="match status" value="1"/>
</dbReference>
<dbReference type="PANTHER" id="PTHR24333:SF5">
    <property type="entry name" value="VENT HOMEOBOX"/>
    <property type="match status" value="1"/>
</dbReference>
<evidence type="ECO:0000256" key="1">
    <source>
        <dbReference type="ARBA" id="ARBA00004123"/>
    </source>
</evidence>
<accession>A0A672I8Z1</accession>
<dbReference type="GO" id="GO:0000981">
    <property type="term" value="F:DNA-binding transcription factor activity, RNA polymerase II-specific"/>
    <property type="evidence" value="ECO:0007669"/>
    <property type="project" value="InterPro"/>
</dbReference>
<dbReference type="InterPro" id="IPR009057">
    <property type="entry name" value="Homeodomain-like_sf"/>
</dbReference>
<evidence type="ECO:0000256" key="9">
    <source>
        <dbReference type="PROSITE-ProRule" id="PRU00108"/>
    </source>
</evidence>
<dbReference type="GO" id="GO:0005634">
    <property type="term" value="C:nucleus"/>
    <property type="evidence" value="ECO:0007669"/>
    <property type="project" value="UniProtKB-SubCell"/>
</dbReference>
<keyword evidence="2" id="KW-0217">Developmental protein</keyword>
<dbReference type="InParanoid" id="A0A672I8Z1"/>
<evidence type="ECO:0000256" key="7">
    <source>
        <dbReference type="ARBA" id="ARBA00023242"/>
    </source>
</evidence>
<proteinExistence type="inferred from homology"/>
<dbReference type="Ensembl" id="ENSSFAT00005039570.1">
    <property type="protein sequence ID" value="ENSSFAP00005038151.1"/>
    <property type="gene ID" value="ENSSFAG00005019160.1"/>
</dbReference>
<dbReference type="Gene3D" id="1.10.10.60">
    <property type="entry name" value="Homeodomain-like"/>
    <property type="match status" value="1"/>
</dbReference>
<evidence type="ECO:0000256" key="11">
    <source>
        <dbReference type="SAM" id="MobiDB-lite"/>
    </source>
</evidence>
<dbReference type="AlphaFoldDB" id="A0A672I8Z1"/>
<sequence length="180" mass="20513">MREEIRNFQHLKKVKLSPSSILFHGTVICRCVPGAPGPGAALPPLQGPAPDPEAHAESPLPPRGSKEKSRRVRTAFSPQQLQLLERSFRRSHYLSVLERHGIAAALRLSETQVKIWFQNRRTKWKKERQLRGREAEEEEERRLGFTALCSPLRIGPMCCQPSTPLLLFPPLPLVPYRHYA</sequence>
<feature type="region of interest" description="Disordered" evidence="11">
    <location>
        <begin position="40"/>
        <end position="75"/>
    </location>
</feature>
<keyword evidence="5 9" id="KW-0371">Homeobox</keyword>
<evidence type="ECO:0000256" key="6">
    <source>
        <dbReference type="ARBA" id="ARBA00023163"/>
    </source>
</evidence>
<evidence type="ECO:0000256" key="5">
    <source>
        <dbReference type="ARBA" id="ARBA00023155"/>
    </source>
</evidence>
<evidence type="ECO:0000259" key="12">
    <source>
        <dbReference type="PROSITE" id="PS50071"/>
    </source>
</evidence>
<dbReference type="PANTHER" id="PTHR24333">
    <property type="entry name" value="HOMEO BOX HB9 LIKE A-RELATED"/>
    <property type="match status" value="1"/>
</dbReference>
<dbReference type="PROSITE" id="PS50071">
    <property type="entry name" value="HOMEOBOX_2"/>
    <property type="match status" value="1"/>
</dbReference>
<evidence type="ECO:0000313" key="14">
    <source>
        <dbReference type="Proteomes" id="UP000472267"/>
    </source>
</evidence>
<comment type="similarity">
    <text evidence="8">Belongs to the BAR homeobox family.</text>
</comment>
<dbReference type="Proteomes" id="UP000472267">
    <property type="component" value="Unassembled WGS sequence"/>
</dbReference>
<dbReference type="PRINTS" id="PR00024">
    <property type="entry name" value="HOMEOBOX"/>
</dbReference>
<evidence type="ECO:0000256" key="8">
    <source>
        <dbReference type="ARBA" id="ARBA00038196"/>
    </source>
</evidence>
<evidence type="ECO:0000256" key="10">
    <source>
        <dbReference type="RuleBase" id="RU000682"/>
    </source>
</evidence>
<reference evidence="13" key="2">
    <citation type="submission" date="2025-09" db="UniProtKB">
        <authorList>
            <consortium name="Ensembl"/>
        </authorList>
    </citation>
    <scope>IDENTIFICATION</scope>
</reference>
<evidence type="ECO:0000256" key="2">
    <source>
        <dbReference type="ARBA" id="ARBA00022473"/>
    </source>
</evidence>
<dbReference type="GO" id="GO:0003677">
    <property type="term" value="F:DNA binding"/>
    <property type="evidence" value="ECO:0007669"/>
    <property type="project" value="UniProtKB-UniRule"/>
</dbReference>
<dbReference type="InterPro" id="IPR017970">
    <property type="entry name" value="Homeobox_CS"/>
</dbReference>
<feature type="domain" description="Homeobox" evidence="12">
    <location>
        <begin position="67"/>
        <end position="127"/>
    </location>
</feature>